<protein>
    <recommendedName>
        <fullName evidence="2">Tc toxin complex TcA C-terminal TcB-binding domain-containing protein</fullName>
    </recommendedName>
</protein>
<evidence type="ECO:0000313" key="3">
    <source>
        <dbReference type="EMBL" id="KAK0735231.1"/>
    </source>
</evidence>
<dbReference type="RefSeq" id="XP_060304108.1">
    <property type="nucleotide sequence ID" value="XM_060444789.1"/>
</dbReference>
<gene>
    <name evidence="3" type="ORF">B0T26DRAFT_747044</name>
</gene>
<proteinExistence type="predicted"/>
<accession>A0AA40EF47</accession>
<organism evidence="3 4">
    <name type="scientific">Lasiosphaeria miniovina</name>
    <dbReference type="NCBI Taxonomy" id="1954250"/>
    <lineage>
        <taxon>Eukaryota</taxon>
        <taxon>Fungi</taxon>
        <taxon>Dikarya</taxon>
        <taxon>Ascomycota</taxon>
        <taxon>Pezizomycotina</taxon>
        <taxon>Sordariomycetes</taxon>
        <taxon>Sordariomycetidae</taxon>
        <taxon>Sordariales</taxon>
        <taxon>Lasiosphaeriaceae</taxon>
        <taxon>Lasiosphaeria</taxon>
    </lineage>
</organism>
<comment type="caution">
    <text evidence="3">The sequence shown here is derived from an EMBL/GenBank/DDBJ whole genome shotgun (WGS) entry which is preliminary data.</text>
</comment>
<reference evidence="3" key="1">
    <citation type="submission" date="2023-06" db="EMBL/GenBank/DDBJ databases">
        <title>Genome-scale phylogeny and comparative genomics of the fungal order Sordariales.</title>
        <authorList>
            <consortium name="Lawrence Berkeley National Laboratory"/>
            <person name="Hensen N."/>
            <person name="Bonometti L."/>
            <person name="Westerberg I."/>
            <person name="Brannstrom I.O."/>
            <person name="Guillou S."/>
            <person name="Cros-Aarteil S."/>
            <person name="Calhoun S."/>
            <person name="Haridas S."/>
            <person name="Kuo A."/>
            <person name="Mondo S."/>
            <person name="Pangilinan J."/>
            <person name="Riley R."/>
            <person name="LaButti K."/>
            <person name="Andreopoulos B."/>
            <person name="Lipzen A."/>
            <person name="Chen C."/>
            <person name="Yanf M."/>
            <person name="Daum C."/>
            <person name="Ng V."/>
            <person name="Clum A."/>
            <person name="Steindorff A."/>
            <person name="Ohm R."/>
            <person name="Martin F."/>
            <person name="Silar P."/>
            <person name="Natvig D."/>
            <person name="Lalanne C."/>
            <person name="Gautier V."/>
            <person name="Ament-velasquez S.L."/>
            <person name="Kruys A."/>
            <person name="Hutchinson M.I."/>
            <person name="Powell A.J."/>
            <person name="Barry K."/>
            <person name="Miller A.N."/>
            <person name="Grigoriev I.V."/>
            <person name="Debuchy R."/>
            <person name="Gladieux P."/>
            <person name="Thoren M.H."/>
            <person name="Johannesson H."/>
        </authorList>
    </citation>
    <scope>NUCLEOTIDE SEQUENCE</scope>
    <source>
        <strain evidence="3">SMH2392-1A</strain>
    </source>
</reference>
<dbReference type="EMBL" id="JAUIRO010000001">
    <property type="protein sequence ID" value="KAK0735231.1"/>
    <property type="molecule type" value="Genomic_DNA"/>
</dbReference>
<evidence type="ECO:0000256" key="1">
    <source>
        <dbReference type="SAM" id="SignalP"/>
    </source>
</evidence>
<sequence length="135" mass="14583">MRRIRPLSVSILCATGPYTTLAATLFGENTQQFQPFKGAGAVSSWKQALPRLVARQFDYTSVSDLVLHLRCTDVDGGPMLRSAVTVAFSLVPAQIAHVGARDGPWRSSKQPNLSSLAVKFSVLGAFCETDCRALI</sequence>
<feature type="chain" id="PRO_5041403665" description="Tc toxin complex TcA C-terminal TcB-binding domain-containing protein" evidence="1">
    <location>
        <begin position="23"/>
        <end position="135"/>
    </location>
</feature>
<dbReference type="Pfam" id="PF18276">
    <property type="entry name" value="TcA_TcB_BD"/>
    <property type="match status" value="1"/>
</dbReference>
<evidence type="ECO:0000313" key="4">
    <source>
        <dbReference type="Proteomes" id="UP001172101"/>
    </source>
</evidence>
<evidence type="ECO:0000259" key="2">
    <source>
        <dbReference type="Pfam" id="PF18276"/>
    </source>
</evidence>
<name>A0AA40EF47_9PEZI</name>
<dbReference type="GeneID" id="85328059"/>
<feature type="domain" description="Tc toxin complex TcA C-terminal TcB-binding" evidence="2">
    <location>
        <begin position="31"/>
        <end position="72"/>
    </location>
</feature>
<dbReference type="InterPro" id="IPR040840">
    <property type="entry name" value="TcA_TcB_BD"/>
</dbReference>
<feature type="signal peptide" evidence="1">
    <location>
        <begin position="1"/>
        <end position="22"/>
    </location>
</feature>
<dbReference type="Proteomes" id="UP001172101">
    <property type="component" value="Unassembled WGS sequence"/>
</dbReference>
<dbReference type="AlphaFoldDB" id="A0AA40EF47"/>
<keyword evidence="1" id="KW-0732">Signal</keyword>
<keyword evidence="4" id="KW-1185">Reference proteome</keyword>